<comment type="caution">
    <text evidence="1">The sequence shown here is derived from an EMBL/GenBank/DDBJ whole genome shotgun (WGS) entry which is preliminary data.</text>
</comment>
<proteinExistence type="predicted"/>
<evidence type="ECO:0000313" key="1">
    <source>
        <dbReference type="EMBL" id="NNU61718.1"/>
    </source>
</evidence>
<dbReference type="Pfam" id="PF10117">
    <property type="entry name" value="McrBC"/>
    <property type="match status" value="1"/>
</dbReference>
<gene>
    <name evidence="1" type="ORF">HKX02_15900</name>
</gene>
<keyword evidence="2" id="KW-1185">Reference proteome</keyword>
<sequence>MSPLTVLTVPSRESIEIDSADLIIDGRLSLNPAVEEKGYFSVHYHAKKLTLTAGPHCGLIPINERIAIDVQPKMPIGNLNRVFDVAMGQLVRLEGLGRSYDASSDQRAAVMDFMAHEFLRYLRLVVAAGLHKSYVQKVETSSNPRGRILLKETLRQWRCGLTGKLTTSYFEHSLDIPENRLIKAAALVLMSKFDSRRDDHRKLRRELGGMLRYFSSVSGPRASDYVRASHGNIHAHLPSERSAVIRLSEMLLQGRQVQIDRQSGSVLDLSAVVVNFDHLFEDYVRNSLVLHAATMTTGDIVEKGKKPLFDDRKKPEAEPDIVIKNQHGHVVGLVEVKYKSWPNRSDQNQAVTYAASYRLNEVILLHQADNQHDAGLAHIGTVGPYKLTRYGLRLDSADLVEEEKLLAKSIFRQPVACQASTSTAAASN</sequence>
<dbReference type="RefSeq" id="WP_171318492.1">
    <property type="nucleotide sequence ID" value="NZ_JABFCY010000010.1"/>
</dbReference>
<accession>A0A849KUJ2</accession>
<dbReference type="AlphaFoldDB" id="A0A849KUJ2"/>
<evidence type="ECO:0008006" key="3">
    <source>
        <dbReference type="Google" id="ProtNLM"/>
    </source>
</evidence>
<organism evidence="1 2">
    <name type="scientific">Ochrobactrum soli</name>
    <dbReference type="NCBI Taxonomy" id="2448455"/>
    <lineage>
        <taxon>Bacteria</taxon>
        <taxon>Pseudomonadati</taxon>
        <taxon>Pseudomonadota</taxon>
        <taxon>Alphaproteobacteria</taxon>
        <taxon>Hyphomicrobiales</taxon>
        <taxon>Brucellaceae</taxon>
        <taxon>Brucella/Ochrobactrum group</taxon>
        <taxon>Ochrobactrum</taxon>
    </lineage>
</organism>
<name>A0A849KUJ2_9HYPH</name>
<dbReference type="EMBL" id="JABFCY010000010">
    <property type="protein sequence ID" value="NNU61718.1"/>
    <property type="molecule type" value="Genomic_DNA"/>
</dbReference>
<dbReference type="PANTHER" id="PTHR38733:SF1">
    <property type="entry name" value="TYPE IV METHYL-DIRECTED RESTRICTION ENZYME ECOKMCRBC"/>
    <property type="match status" value="1"/>
</dbReference>
<dbReference type="Proteomes" id="UP000574931">
    <property type="component" value="Unassembled WGS sequence"/>
</dbReference>
<reference evidence="1 2" key="1">
    <citation type="submission" date="2020-05" db="EMBL/GenBank/DDBJ databases">
        <title>Draft Genome Sequence of Ochrobactrum soli Isolated from Stable Fly Gut.</title>
        <authorList>
            <person name="Pileggi M.T."/>
            <person name="Vazhakkala L.J."/>
            <person name="Wong C.N."/>
        </authorList>
    </citation>
    <scope>NUCLEOTIDE SEQUENCE [LARGE SCALE GENOMIC DNA]</scope>
    <source>
        <strain evidence="1 2">MTP-C0764</strain>
    </source>
</reference>
<protein>
    <recommendedName>
        <fullName evidence="3">McrBC 5-methylcytosine restriction system component</fullName>
    </recommendedName>
</protein>
<dbReference type="InterPro" id="IPR019292">
    <property type="entry name" value="McrC"/>
</dbReference>
<dbReference type="PANTHER" id="PTHR38733">
    <property type="entry name" value="PROTEIN MCRC"/>
    <property type="match status" value="1"/>
</dbReference>
<evidence type="ECO:0000313" key="2">
    <source>
        <dbReference type="Proteomes" id="UP000574931"/>
    </source>
</evidence>